<feature type="non-terminal residue" evidence="1">
    <location>
        <position position="1"/>
    </location>
</feature>
<keyword evidence="2" id="KW-1185">Reference proteome</keyword>
<protein>
    <submittedName>
        <fullName evidence="1">Uncharacterized protein</fullName>
    </submittedName>
</protein>
<gene>
    <name evidence="1" type="ORF">XENOCAPTIV_007620</name>
</gene>
<evidence type="ECO:0000313" key="1">
    <source>
        <dbReference type="EMBL" id="MEQ2195105.1"/>
    </source>
</evidence>
<evidence type="ECO:0000313" key="2">
    <source>
        <dbReference type="Proteomes" id="UP001434883"/>
    </source>
</evidence>
<proteinExistence type="predicted"/>
<reference evidence="1 2" key="1">
    <citation type="submission" date="2021-06" db="EMBL/GenBank/DDBJ databases">
        <authorList>
            <person name="Palmer J.M."/>
        </authorList>
    </citation>
    <scope>NUCLEOTIDE SEQUENCE [LARGE SCALE GENOMIC DNA]</scope>
    <source>
        <strain evidence="1 2">XC_2019</strain>
        <tissue evidence="1">Muscle</tissue>
    </source>
</reference>
<comment type="caution">
    <text evidence="1">The sequence shown here is derived from an EMBL/GenBank/DDBJ whole genome shotgun (WGS) entry which is preliminary data.</text>
</comment>
<sequence>LALMSVIHFLRTVEYYSEASQGANFSPQIGGFLSGRTFEAGAQSSADLKHYFSSFMRSTVRSKHIGVSVAVPSIPQASLLVQP</sequence>
<name>A0ABV0QH16_9TELE</name>
<dbReference type="Proteomes" id="UP001434883">
    <property type="component" value="Unassembled WGS sequence"/>
</dbReference>
<dbReference type="EMBL" id="JAHRIN010010275">
    <property type="protein sequence ID" value="MEQ2195105.1"/>
    <property type="molecule type" value="Genomic_DNA"/>
</dbReference>
<accession>A0ABV0QH16</accession>
<organism evidence="1 2">
    <name type="scientific">Xenoophorus captivus</name>
    <dbReference type="NCBI Taxonomy" id="1517983"/>
    <lineage>
        <taxon>Eukaryota</taxon>
        <taxon>Metazoa</taxon>
        <taxon>Chordata</taxon>
        <taxon>Craniata</taxon>
        <taxon>Vertebrata</taxon>
        <taxon>Euteleostomi</taxon>
        <taxon>Actinopterygii</taxon>
        <taxon>Neopterygii</taxon>
        <taxon>Teleostei</taxon>
        <taxon>Neoteleostei</taxon>
        <taxon>Acanthomorphata</taxon>
        <taxon>Ovalentaria</taxon>
        <taxon>Atherinomorphae</taxon>
        <taxon>Cyprinodontiformes</taxon>
        <taxon>Goodeidae</taxon>
        <taxon>Xenoophorus</taxon>
    </lineage>
</organism>